<protein>
    <recommendedName>
        <fullName evidence="3">PWWP domain-containing protein</fullName>
    </recommendedName>
</protein>
<dbReference type="SUPFAM" id="SSF63748">
    <property type="entry name" value="Tudor/PWWP/MBT"/>
    <property type="match status" value="1"/>
</dbReference>
<reference evidence="5" key="1">
    <citation type="submission" date="2016-04" db="EMBL/GenBank/DDBJ databases">
        <title>Cephalotus genome sequencing.</title>
        <authorList>
            <person name="Fukushima K."/>
            <person name="Hasebe M."/>
            <person name="Fang X."/>
        </authorList>
    </citation>
    <scope>NUCLEOTIDE SEQUENCE [LARGE SCALE GENOMIC DNA]</scope>
    <source>
        <strain evidence="5">cv. St1</strain>
    </source>
</reference>
<feature type="compositionally biased region" description="Basic and acidic residues" evidence="1">
    <location>
        <begin position="256"/>
        <end position="270"/>
    </location>
</feature>
<dbReference type="STRING" id="3775.A0A1Q3BG15"/>
<sequence length="335" mass="37900">FSSCLLWNLCALYTVQLFGCQENVRKVRDYKKSVFGFMLLFSRGPAMENLTEKEVADKKLEETVMQGDEIWVNINGDSWWPAQVVDENTVSASKKAGNKSLGDVLVRLYGSYKYLYADPVKCRSDFEMVLKQNNGCRRQIFMKSLERDRQLLKSGGTKRRGSKTTGLASGMITGAEKDDVNEKHTEGRVSEKKGKPQHSAGLSHLVRASRRKKLHHTVEQSKVNPKTDKQLVKENRRNKTSEQDVLRKKLKRKSPGKKDSRSAEKLEISKTPKQAEVQKNVERNSGSTEDTRNKTSNQDQGMILSGKSSELSARRKRVMQDLGLTAPSGSPFRKK</sequence>
<dbReference type="InterPro" id="IPR000313">
    <property type="entry name" value="PWWP_dom"/>
</dbReference>
<organism evidence="4 5">
    <name type="scientific">Cephalotus follicularis</name>
    <name type="common">Albany pitcher plant</name>
    <dbReference type="NCBI Taxonomy" id="3775"/>
    <lineage>
        <taxon>Eukaryota</taxon>
        <taxon>Viridiplantae</taxon>
        <taxon>Streptophyta</taxon>
        <taxon>Embryophyta</taxon>
        <taxon>Tracheophyta</taxon>
        <taxon>Spermatophyta</taxon>
        <taxon>Magnoliopsida</taxon>
        <taxon>eudicotyledons</taxon>
        <taxon>Gunneridae</taxon>
        <taxon>Pentapetalae</taxon>
        <taxon>rosids</taxon>
        <taxon>fabids</taxon>
        <taxon>Oxalidales</taxon>
        <taxon>Cephalotaceae</taxon>
        <taxon>Cephalotus</taxon>
    </lineage>
</organism>
<gene>
    <name evidence="4" type="ORF">CFOL_v3_10339</name>
</gene>
<name>A0A1Q3BG15_CEPFO</name>
<dbReference type="Pfam" id="PF00855">
    <property type="entry name" value="PWWP"/>
    <property type="match status" value="1"/>
</dbReference>
<feature type="region of interest" description="Disordered" evidence="1">
    <location>
        <begin position="152"/>
        <end position="335"/>
    </location>
</feature>
<dbReference type="InParanoid" id="A0A1Q3BG15"/>
<evidence type="ECO:0000313" key="4">
    <source>
        <dbReference type="EMBL" id="GAV66829.1"/>
    </source>
</evidence>
<evidence type="ECO:0000256" key="2">
    <source>
        <dbReference type="SAM" id="SignalP"/>
    </source>
</evidence>
<keyword evidence="5" id="KW-1185">Reference proteome</keyword>
<dbReference type="AlphaFoldDB" id="A0A1Q3BG15"/>
<feature type="non-terminal residue" evidence="4">
    <location>
        <position position="1"/>
    </location>
</feature>
<keyword evidence="2" id="KW-0732">Signal</keyword>
<feature type="compositionally biased region" description="Basic and acidic residues" evidence="1">
    <location>
        <begin position="225"/>
        <end position="247"/>
    </location>
</feature>
<accession>A0A1Q3BG15</accession>
<dbReference type="Gene3D" id="2.30.30.140">
    <property type="match status" value="1"/>
</dbReference>
<dbReference type="PROSITE" id="PS50812">
    <property type="entry name" value="PWWP"/>
    <property type="match status" value="1"/>
</dbReference>
<feature type="compositionally biased region" description="Basic and acidic residues" evidence="1">
    <location>
        <begin position="175"/>
        <end position="194"/>
    </location>
</feature>
<evidence type="ECO:0000259" key="3">
    <source>
        <dbReference type="PROSITE" id="PS50812"/>
    </source>
</evidence>
<evidence type="ECO:0000313" key="5">
    <source>
        <dbReference type="Proteomes" id="UP000187406"/>
    </source>
</evidence>
<feature type="signal peptide" evidence="2">
    <location>
        <begin position="1"/>
        <end position="20"/>
    </location>
</feature>
<dbReference type="CDD" id="cd05162">
    <property type="entry name" value="PWWP"/>
    <property type="match status" value="1"/>
</dbReference>
<feature type="compositionally biased region" description="Polar residues" evidence="1">
    <location>
        <begin position="283"/>
        <end position="311"/>
    </location>
</feature>
<feature type="chain" id="PRO_5012479012" description="PWWP domain-containing protein" evidence="2">
    <location>
        <begin position="21"/>
        <end position="335"/>
    </location>
</feature>
<feature type="domain" description="PWWP" evidence="3">
    <location>
        <begin position="66"/>
        <end position="128"/>
    </location>
</feature>
<dbReference type="EMBL" id="BDDD01000503">
    <property type="protein sequence ID" value="GAV66829.1"/>
    <property type="molecule type" value="Genomic_DNA"/>
</dbReference>
<dbReference type="OrthoDB" id="641149at2759"/>
<evidence type="ECO:0000256" key="1">
    <source>
        <dbReference type="SAM" id="MobiDB-lite"/>
    </source>
</evidence>
<dbReference type="Proteomes" id="UP000187406">
    <property type="component" value="Unassembled WGS sequence"/>
</dbReference>
<comment type="caution">
    <text evidence="4">The sequence shown here is derived from an EMBL/GenBank/DDBJ whole genome shotgun (WGS) entry which is preliminary data.</text>
</comment>
<proteinExistence type="predicted"/>